<comment type="caution">
    <text evidence="2">The sequence shown here is derived from an EMBL/GenBank/DDBJ whole genome shotgun (WGS) entry which is preliminary data.</text>
</comment>
<name>A0A3N6RNX0_BRACR</name>
<dbReference type="AlphaFoldDB" id="A0A3N6RNX0"/>
<feature type="compositionally biased region" description="Basic and acidic residues" evidence="1">
    <location>
        <begin position="64"/>
        <end position="91"/>
    </location>
</feature>
<feature type="region of interest" description="Disordered" evidence="1">
    <location>
        <begin position="53"/>
        <end position="100"/>
    </location>
</feature>
<reference evidence="3" key="2">
    <citation type="submission" date="2019-12" db="EMBL/GenBank/DDBJ databases">
        <authorList>
            <person name="Studholme D.J."/>
            <person name="Sarris P."/>
        </authorList>
    </citation>
    <scope>NUCLEOTIDE SEQUENCE</scope>
    <source>
        <strain evidence="3">PFS-1207/04</strain>
        <tissue evidence="3">Leaf</tissue>
    </source>
</reference>
<protein>
    <submittedName>
        <fullName evidence="2">Uncharacterized protein</fullName>
    </submittedName>
</protein>
<reference evidence="3 4" key="3">
    <citation type="journal article" date="2020" name="BMC Genomics">
        <title>Intraspecific diversification of the crop wild relative Brassica cretica Lam. using demographic model selection.</title>
        <authorList>
            <person name="Kioukis A."/>
            <person name="Michalopoulou V.A."/>
            <person name="Briers L."/>
            <person name="Pirintsos S."/>
            <person name="Studholme D.J."/>
            <person name="Pavlidis P."/>
            <person name="Sarris P.F."/>
        </authorList>
    </citation>
    <scope>NUCLEOTIDE SEQUENCE [LARGE SCALE GENOMIC DNA]</scope>
    <source>
        <strain evidence="4">cv. PFS-1207/04</strain>
        <strain evidence="3">PFS-1207/04</strain>
    </source>
</reference>
<proteinExistence type="predicted"/>
<gene>
    <name evidence="3" type="ORF">DY000_02011840</name>
    <name evidence="2" type="ORF">F2Q70_00000816</name>
</gene>
<dbReference type="EMBL" id="QGKY02001015">
    <property type="protein sequence ID" value="KAF2572612.1"/>
    <property type="molecule type" value="Genomic_DNA"/>
</dbReference>
<evidence type="ECO:0000313" key="3">
    <source>
        <dbReference type="EMBL" id="KAF3563644.1"/>
    </source>
</evidence>
<sequence>MMTIVPATRTEAWRNSRSGSPRPDREVEQQIGDILGERRERSDLRFNFNGMQQRKVEEGDESEAEIRREQAVKSEEEKKIPRSEEGTDEKATPGIVGGCC</sequence>
<reference evidence="2" key="1">
    <citation type="submission" date="2019-12" db="EMBL/GenBank/DDBJ databases">
        <title>Genome sequencing and annotation of Brassica cretica.</title>
        <authorList>
            <person name="Studholme D.J."/>
            <person name="Sarris P.F."/>
        </authorList>
    </citation>
    <scope>NUCLEOTIDE SEQUENCE</scope>
    <source>
        <strain evidence="2">PFS-102/07</strain>
        <tissue evidence="2">Leaf</tissue>
    </source>
</reference>
<evidence type="ECO:0000256" key="1">
    <source>
        <dbReference type="SAM" id="MobiDB-lite"/>
    </source>
</evidence>
<evidence type="ECO:0000313" key="2">
    <source>
        <dbReference type="EMBL" id="KAF2572612.1"/>
    </source>
</evidence>
<organism evidence="2">
    <name type="scientific">Brassica cretica</name>
    <name type="common">Mustard</name>
    <dbReference type="NCBI Taxonomy" id="69181"/>
    <lineage>
        <taxon>Eukaryota</taxon>
        <taxon>Viridiplantae</taxon>
        <taxon>Streptophyta</taxon>
        <taxon>Embryophyta</taxon>
        <taxon>Tracheophyta</taxon>
        <taxon>Spermatophyta</taxon>
        <taxon>Magnoliopsida</taxon>
        <taxon>eudicotyledons</taxon>
        <taxon>Gunneridae</taxon>
        <taxon>Pentapetalae</taxon>
        <taxon>rosids</taxon>
        <taxon>malvids</taxon>
        <taxon>Brassicales</taxon>
        <taxon>Brassicaceae</taxon>
        <taxon>Brassiceae</taxon>
        <taxon>Brassica</taxon>
    </lineage>
</organism>
<keyword evidence="4" id="KW-1185">Reference proteome</keyword>
<dbReference type="EMBL" id="QGKV02000759">
    <property type="protein sequence ID" value="KAF3563644.1"/>
    <property type="molecule type" value="Genomic_DNA"/>
</dbReference>
<feature type="region of interest" description="Disordered" evidence="1">
    <location>
        <begin position="1"/>
        <end position="28"/>
    </location>
</feature>
<evidence type="ECO:0000313" key="4">
    <source>
        <dbReference type="Proteomes" id="UP000266723"/>
    </source>
</evidence>
<dbReference type="Proteomes" id="UP000266723">
    <property type="component" value="Unassembled WGS sequence"/>
</dbReference>
<accession>A0A3N6RNX0</accession>